<dbReference type="GO" id="GO:0008929">
    <property type="term" value="F:methylglyoxal synthase activity"/>
    <property type="evidence" value="ECO:0007669"/>
    <property type="project" value="UniProtKB-UniRule"/>
</dbReference>
<dbReference type="RefSeq" id="WP_075726119.1">
    <property type="nucleotide sequence ID" value="NZ_LTDM01000017.1"/>
</dbReference>
<evidence type="ECO:0000259" key="3">
    <source>
        <dbReference type="PROSITE" id="PS51855"/>
    </source>
</evidence>
<dbReference type="NCBIfam" id="TIGR00160">
    <property type="entry name" value="MGSA"/>
    <property type="match status" value="1"/>
</dbReference>
<dbReference type="PANTHER" id="PTHR30492:SF0">
    <property type="entry name" value="METHYLGLYOXAL SYNTHASE"/>
    <property type="match status" value="1"/>
</dbReference>
<feature type="binding site" evidence="1">
    <location>
        <position position="19"/>
    </location>
    <ligand>
        <name>substrate</name>
    </ligand>
</feature>
<dbReference type="InterPro" id="IPR018148">
    <property type="entry name" value="Methylglyoxal_synth_AS"/>
</dbReference>
<reference evidence="4 5" key="1">
    <citation type="submission" date="2016-02" db="EMBL/GenBank/DDBJ databases">
        <title>Genome sequence of Tissierella creatinophila DSM 6911.</title>
        <authorList>
            <person name="Poehlein A."/>
            <person name="Daniel R."/>
        </authorList>
    </citation>
    <scope>NUCLEOTIDE SEQUENCE [LARGE SCALE GENOMIC DNA]</scope>
    <source>
        <strain evidence="4 5">DSM 6911</strain>
    </source>
</reference>
<evidence type="ECO:0000256" key="1">
    <source>
        <dbReference type="HAMAP-Rule" id="MF_00549"/>
    </source>
</evidence>
<dbReference type="GO" id="GO:0005829">
    <property type="term" value="C:cytosol"/>
    <property type="evidence" value="ECO:0007669"/>
    <property type="project" value="TreeGrafter"/>
</dbReference>
<keyword evidence="5" id="KW-1185">Reference proteome</keyword>
<evidence type="ECO:0000313" key="4">
    <source>
        <dbReference type="EMBL" id="OLS02788.1"/>
    </source>
</evidence>
<feature type="domain" description="MGS-like" evidence="3">
    <location>
        <begin position="4"/>
        <end position="158"/>
    </location>
</feature>
<dbReference type="InterPro" id="IPR011607">
    <property type="entry name" value="MGS-like_dom"/>
</dbReference>
<dbReference type="SMART" id="SM00851">
    <property type="entry name" value="MGS"/>
    <property type="match status" value="1"/>
</dbReference>
<comment type="similarity">
    <text evidence="1">Belongs to the methylglyoxal synthase family.</text>
</comment>
<feature type="binding site" evidence="1">
    <location>
        <position position="23"/>
    </location>
    <ligand>
        <name>substrate</name>
    </ligand>
</feature>
<dbReference type="InterPro" id="IPR036914">
    <property type="entry name" value="MGS-like_dom_sf"/>
</dbReference>
<evidence type="ECO:0000256" key="2">
    <source>
        <dbReference type="PIRSR" id="PIRSR006614-1"/>
    </source>
</evidence>
<sequence>MGQIGINILEKKNIALVAHDNMKKELIEWISDNKEVLKKHTLFGTGTTASIIEERLNLEVEAFKSGPMGGDQQLGAKISEGQIDLMIFFWDPLEAQPHDPDVKALLRIAVLYDIPVANNRATADFILSSPLMNEEYKRHIIDYSSLIKERRKHFLDII</sequence>
<accession>A0A1U7M6G6</accession>
<dbReference type="PROSITE" id="PS01335">
    <property type="entry name" value="METHYLGLYOXAL_SYNTH"/>
    <property type="match status" value="1"/>
</dbReference>
<dbReference type="Gene3D" id="3.40.50.1380">
    <property type="entry name" value="Methylglyoxal synthase-like domain"/>
    <property type="match status" value="1"/>
</dbReference>
<comment type="catalytic activity">
    <reaction evidence="1">
        <text>dihydroxyacetone phosphate = methylglyoxal + phosphate</text>
        <dbReference type="Rhea" id="RHEA:17937"/>
        <dbReference type="ChEBI" id="CHEBI:17158"/>
        <dbReference type="ChEBI" id="CHEBI:43474"/>
        <dbReference type="ChEBI" id="CHEBI:57642"/>
        <dbReference type="EC" id="4.2.3.3"/>
    </reaction>
</comment>
<proteinExistence type="inferred from homology"/>
<dbReference type="SUPFAM" id="SSF52335">
    <property type="entry name" value="Methylglyoxal synthase-like"/>
    <property type="match status" value="1"/>
</dbReference>
<dbReference type="HAMAP" id="MF_00549">
    <property type="entry name" value="Methylglyoxal_synth"/>
    <property type="match status" value="1"/>
</dbReference>
<comment type="caution">
    <text evidence="4">The sequence shown here is derived from an EMBL/GenBank/DDBJ whole genome shotgun (WGS) entry which is preliminary data.</text>
</comment>
<dbReference type="PROSITE" id="PS51855">
    <property type="entry name" value="MGS"/>
    <property type="match status" value="1"/>
</dbReference>
<feature type="binding site" evidence="1">
    <location>
        <begin position="65"/>
        <end position="66"/>
    </location>
    <ligand>
        <name>substrate</name>
    </ligand>
</feature>
<feature type="binding site" evidence="1">
    <location>
        <position position="98"/>
    </location>
    <ligand>
        <name>substrate</name>
    </ligand>
</feature>
<keyword evidence="1 4" id="KW-0456">Lyase</keyword>
<comment type="function">
    <text evidence="1">Catalyzes the formation of methylglyoxal from dihydroxyacetone phosphate.</text>
</comment>
<feature type="active site" description="Proton donor/acceptor" evidence="1 2">
    <location>
        <position position="71"/>
    </location>
</feature>
<dbReference type="AlphaFoldDB" id="A0A1U7M6G6"/>
<organism evidence="4 5">
    <name type="scientific">Tissierella creatinophila DSM 6911</name>
    <dbReference type="NCBI Taxonomy" id="1123403"/>
    <lineage>
        <taxon>Bacteria</taxon>
        <taxon>Bacillati</taxon>
        <taxon>Bacillota</taxon>
        <taxon>Tissierellia</taxon>
        <taxon>Tissierellales</taxon>
        <taxon>Tissierellaceae</taxon>
        <taxon>Tissierella</taxon>
    </lineage>
</organism>
<protein>
    <recommendedName>
        <fullName evidence="1">Methylglyoxal synthase</fullName>
        <shortName evidence="1">MGS</shortName>
        <ecNumber evidence="1">4.2.3.3</ecNumber>
    </recommendedName>
</protein>
<evidence type="ECO:0000313" key="5">
    <source>
        <dbReference type="Proteomes" id="UP000186112"/>
    </source>
</evidence>
<dbReference type="NCBIfam" id="NF003559">
    <property type="entry name" value="PRK05234.1"/>
    <property type="match status" value="1"/>
</dbReference>
<dbReference type="Proteomes" id="UP000186112">
    <property type="component" value="Unassembled WGS sequence"/>
</dbReference>
<dbReference type="EMBL" id="LTDM01000017">
    <property type="protein sequence ID" value="OLS02788.1"/>
    <property type="molecule type" value="Genomic_DNA"/>
</dbReference>
<dbReference type="GO" id="GO:0019242">
    <property type="term" value="P:methylglyoxal biosynthetic process"/>
    <property type="evidence" value="ECO:0007669"/>
    <property type="project" value="UniProtKB-UniRule"/>
</dbReference>
<dbReference type="CDD" id="cd01422">
    <property type="entry name" value="MGS"/>
    <property type="match status" value="1"/>
</dbReference>
<name>A0A1U7M6G6_TISCR</name>
<dbReference type="PANTHER" id="PTHR30492">
    <property type="entry name" value="METHYLGLYOXAL SYNTHASE"/>
    <property type="match status" value="1"/>
</dbReference>
<dbReference type="Pfam" id="PF02142">
    <property type="entry name" value="MGS"/>
    <property type="match status" value="1"/>
</dbReference>
<dbReference type="InterPro" id="IPR004363">
    <property type="entry name" value="Methylgl_synth"/>
</dbReference>
<gene>
    <name evidence="1 4" type="primary">mgsA</name>
    <name evidence="4" type="ORF">TICRE_12050</name>
</gene>
<dbReference type="EC" id="4.2.3.3" evidence="1"/>
<feature type="binding site" evidence="1">
    <location>
        <begin position="45"/>
        <end position="48"/>
    </location>
    <ligand>
        <name>substrate</name>
    </ligand>
</feature>
<dbReference type="PIRSF" id="PIRSF006614">
    <property type="entry name" value="Methylglyox_syn"/>
    <property type="match status" value="1"/>
</dbReference>
<dbReference type="OrthoDB" id="9787147at2"/>